<feature type="domain" description="DUF4283" evidence="2">
    <location>
        <begin position="71"/>
        <end position="135"/>
    </location>
</feature>
<evidence type="ECO:0000313" key="4">
    <source>
        <dbReference type="Proteomes" id="UP000195402"/>
    </source>
</evidence>
<evidence type="ECO:0000259" key="2">
    <source>
        <dbReference type="Pfam" id="PF14111"/>
    </source>
</evidence>
<keyword evidence="4" id="KW-1185">Reference proteome</keyword>
<evidence type="ECO:0000313" key="3">
    <source>
        <dbReference type="EMBL" id="OVA08928.1"/>
    </source>
</evidence>
<dbReference type="InParanoid" id="A0A200QEK6"/>
<feature type="region of interest" description="Disordered" evidence="1">
    <location>
        <begin position="1"/>
        <end position="22"/>
    </location>
</feature>
<dbReference type="InterPro" id="IPR025558">
    <property type="entry name" value="DUF4283"/>
</dbReference>
<reference evidence="3 4" key="1">
    <citation type="journal article" date="2017" name="Mol. Plant">
        <title>The Genome of Medicinal Plant Macleaya cordata Provides New Insights into Benzylisoquinoline Alkaloids Metabolism.</title>
        <authorList>
            <person name="Liu X."/>
            <person name="Liu Y."/>
            <person name="Huang P."/>
            <person name="Ma Y."/>
            <person name="Qing Z."/>
            <person name="Tang Q."/>
            <person name="Cao H."/>
            <person name="Cheng P."/>
            <person name="Zheng Y."/>
            <person name="Yuan Z."/>
            <person name="Zhou Y."/>
            <person name="Liu J."/>
            <person name="Tang Z."/>
            <person name="Zhuo Y."/>
            <person name="Zhang Y."/>
            <person name="Yu L."/>
            <person name="Huang J."/>
            <person name="Yang P."/>
            <person name="Peng Q."/>
            <person name="Zhang J."/>
            <person name="Jiang W."/>
            <person name="Zhang Z."/>
            <person name="Lin K."/>
            <person name="Ro D.K."/>
            <person name="Chen X."/>
            <person name="Xiong X."/>
            <person name="Shang Y."/>
            <person name="Huang S."/>
            <person name="Zeng J."/>
        </authorList>
    </citation>
    <scope>NUCLEOTIDE SEQUENCE [LARGE SCALE GENOMIC DNA]</scope>
    <source>
        <strain evidence="4">cv. BLH2017</strain>
        <tissue evidence="3">Root</tissue>
    </source>
</reference>
<dbReference type="EMBL" id="MVGT01002234">
    <property type="protein sequence ID" value="OVA08928.1"/>
    <property type="molecule type" value="Genomic_DNA"/>
</dbReference>
<gene>
    <name evidence="3" type="ORF">BVC80_901g65</name>
</gene>
<dbReference type="OrthoDB" id="1002340at2759"/>
<sequence length="135" mass="14919">MVAFAASSESGGTPTGTAPPPVKKYASVLAPKSLAKTPEWIPDYRLSMKDGIPAIRFAPHDLLRSEQIMAYSLILKFSEGRPSLNDIRSHIDLHWGLTGKLVVGMMDPRHVLLKLLSNSEVTKVLVREKKHIKGY</sequence>
<proteinExistence type="predicted"/>
<dbReference type="Proteomes" id="UP000195402">
    <property type="component" value="Unassembled WGS sequence"/>
</dbReference>
<protein>
    <recommendedName>
        <fullName evidence="2">DUF4283 domain-containing protein</fullName>
    </recommendedName>
</protein>
<evidence type="ECO:0000256" key="1">
    <source>
        <dbReference type="SAM" id="MobiDB-lite"/>
    </source>
</evidence>
<name>A0A200QEK6_MACCD</name>
<dbReference type="AlphaFoldDB" id="A0A200QEK6"/>
<comment type="caution">
    <text evidence="3">The sequence shown here is derived from an EMBL/GenBank/DDBJ whole genome shotgun (WGS) entry which is preliminary data.</text>
</comment>
<accession>A0A200QEK6</accession>
<organism evidence="3 4">
    <name type="scientific">Macleaya cordata</name>
    <name type="common">Five-seeded plume-poppy</name>
    <name type="synonym">Bocconia cordata</name>
    <dbReference type="NCBI Taxonomy" id="56857"/>
    <lineage>
        <taxon>Eukaryota</taxon>
        <taxon>Viridiplantae</taxon>
        <taxon>Streptophyta</taxon>
        <taxon>Embryophyta</taxon>
        <taxon>Tracheophyta</taxon>
        <taxon>Spermatophyta</taxon>
        <taxon>Magnoliopsida</taxon>
        <taxon>Ranunculales</taxon>
        <taxon>Papaveraceae</taxon>
        <taxon>Papaveroideae</taxon>
        <taxon>Macleaya</taxon>
    </lineage>
</organism>
<dbReference type="Pfam" id="PF14111">
    <property type="entry name" value="DUF4283"/>
    <property type="match status" value="1"/>
</dbReference>
<feature type="compositionally biased region" description="Low complexity" evidence="1">
    <location>
        <begin position="1"/>
        <end position="16"/>
    </location>
</feature>